<evidence type="ECO:0000256" key="2">
    <source>
        <dbReference type="ARBA" id="ARBA00009307"/>
    </source>
</evidence>
<gene>
    <name evidence="10 11" type="ordered locus">CAGL0J00869g</name>
</gene>
<evidence type="ECO:0000313" key="12">
    <source>
        <dbReference type="Proteomes" id="UP000002428"/>
    </source>
</evidence>
<dbReference type="InterPro" id="IPR012340">
    <property type="entry name" value="NA-bd_OB-fold"/>
</dbReference>
<dbReference type="eggNOG" id="KOG3297">
    <property type="taxonomic scope" value="Eukaryota"/>
</dbReference>
<dbReference type="KEGG" id="cgr:2889871"/>
<dbReference type="InterPro" id="IPR045113">
    <property type="entry name" value="Rpb7-like"/>
</dbReference>
<dbReference type="VEuPathDB" id="FungiDB:CAGL0J00869g"/>
<dbReference type="CDD" id="cd04330">
    <property type="entry name" value="RNAP_III_Rpc25_N"/>
    <property type="match status" value="1"/>
</dbReference>
<dbReference type="HOGENOM" id="CLU_073901_1_1_1"/>
<dbReference type="Gene3D" id="3.30.1490.120">
    <property type="entry name" value="RNA polymerase Rpb7-like, N-terminal domain"/>
    <property type="match status" value="1"/>
</dbReference>
<proteinExistence type="inferred from homology"/>
<dbReference type="InterPro" id="IPR005576">
    <property type="entry name" value="Rpb7-like_N"/>
</dbReference>
<dbReference type="GO" id="GO:0042797">
    <property type="term" value="P:tRNA transcription by RNA polymerase III"/>
    <property type="evidence" value="ECO:0007669"/>
    <property type="project" value="EnsemblFungi"/>
</dbReference>
<accession>Q6FPU4</accession>
<evidence type="ECO:0000256" key="1">
    <source>
        <dbReference type="ARBA" id="ARBA00004123"/>
    </source>
</evidence>
<comment type="subcellular location">
    <subcellularLocation>
        <location evidence="1 6">Nucleus</location>
    </subcellularLocation>
</comment>
<dbReference type="GO" id="GO:0003899">
    <property type="term" value="F:DNA-directed RNA polymerase activity"/>
    <property type="evidence" value="ECO:0007669"/>
    <property type="project" value="EnsemblFungi"/>
</dbReference>
<feature type="domain" description="RNA polymerase Rpb7-like N-terminal" evidence="8">
    <location>
        <begin position="8"/>
        <end position="64"/>
    </location>
</feature>
<dbReference type="GO" id="GO:0006386">
    <property type="term" value="P:termination of RNA polymerase III transcription"/>
    <property type="evidence" value="ECO:0007669"/>
    <property type="project" value="EnsemblFungi"/>
</dbReference>
<evidence type="ECO:0000256" key="5">
    <source>
        <dbReference type="ARBA" id="ARBA00023242"/>
    </source>
</evidence>
<organism evidence="11 12">
    <name type="scientific">Candida glabrata (strain ATCC 2001 / BCRC 20586 / JCM 3761 / NBRC 0622 / NRRL Y-65 / CBS 138)</name>
    <name type="common">Yeast</name>
    <name type="synonym">Nakaseomyces glabratus</name>
    <dbReference type="NCBI Taxonomy" id="284593"/>
    <lineage>
        <taxon>Eukaryota</taxon>
        <taxon>Fungi</taxon>
        <taxon>Dikarya</taxon>
        <taxon>Ascomycota</taxon>
        <taxon>Saccharomycotina</taxon>
        <taxon>Saccharomycetes</taxon>
        <taxon>Saccharomycetales</taxon>
        <taxon>Saccharomycetaceae</taxon>
        <taxon>Nakaseomyces</taxon>
    </lineage>
</organism>
<protein>
    <recommendedName>
        <fullName evidence="6">DNA-directed RNA polymerase subunit</fullName>
    </recommendedName>
</protein>
<dbReference type="InterPro" id="IPR004519">
    <property type="entry name" value="RNAP_E/RPC8"/>
</dbReference>
<evidence type="ECO:0000259" key="9">
    <source>
        <dbReference type="Pfam" id="PF08292"/>
    </source>
</evidence>
<dbReference type="InParanoid" id="Q6FPU4"/>
<dbReference type="CGD" id="CAL0133410">
    <property type="gene designation" value="CAGL0J00869g"/>
</dbReference>
<sequence length="216" mass="24938">MFILTKLKDLVRIPPDQFHRDAVSAITHELNVKYSNKVVPHVGLSVSVYDLLEVDEGQLRPGDGASYINVTFRCVVFKPFAGEILTGWIKRCDGEGIQVSMMGLFDDIFIPKKMLFEGSYYSPEDGAWVWPMDEETKLYLDVNEMIRFRVEEEVFVDVKPPSPKELELERERELQLQEQQEHQQHQQQESKLEKPPAYALLGSCQTDGMGLVSWWD</sequence>
<reference evidence="11 12" key="1">
    <citation type="journal article" date="2004" name="Nature">
        <title>Genome evolution in yeasts.</title>
        <authorList>
            <consortium name="Genolevures"/>
            <person name="Dujon B."/>
            <person name="Sherman D."/>
            <person name="Fischer G."/>
            <person name="Durrens P."/>
            <person name="Casaregola S."/>
            <person name="Lafontaine I."/>
            <person name="de Montigny J."/>
            <person name="Marck C."/>
            <person name="Neuveglise C."/>
            <person name="Talla E."/>
            <person name="Goffard N."/>
            <person name="Frangeul L."/>
            <person name="Aigle M."/>
            <person name="Anthouard V."/>
            <person name="Babour A."/>
            <person name="Barbe V."/>
            <person name="Barnay S."/>
            <person name="Blanchin S."/>
            <person name="Beckerich J.M."/>
            <person name="Beyne E."/>
            <person name="Bleykasten C."/>
            <person name="Boisrame A."/>
            <person name="Boyer J."/>
            <person name="Cattolico L."/>
            <person name="Confanioleri F."/>
            <person name="de Daruvar A."/>
            <person name="Despons L."/>
            <person name="Fabre E."/>
            <person name="Fairhead C."/>
            <person name="Ferry-Dumazet H."/>
            <person name="Groppi A."/>
            <person name="Hantraye F."/>
            <person name="Hennequin C."/>
            <person name="Jauniaux N."/>
            <person name="Joyet P."/>
            <person name="Kachouri R."/>
            <person name="Kerrest A."/>
            <person name="Koszul R."/>
            <person name="Lemaire M."/>
            <person name="Lesur I."/>
            <person name="Ma L."/>
            <person name="Muller H."/>
            <person name="Nicaud J.M."/>
            <person name="Nikolski M."/>
            <person name="Oztas S."/>
            <person name="Ozier-Kalogeropoulos O."/>
            <person name="Pellenz S."/>
            <person name="Potier S."/>
            <person name="Richard G.F."/>
            <person name="Straub M.L."/>
            <person name="Suleau A."/>
            <person name="Swennene D."/>
            <person name="Tekaia F."/>
            <person name="Wesolowski-Louvel M."/>
            <person name="Westhof E."/>
            <person name="Wirth B."/>
            <person name="Zeniou-Meyer M."/>
            <person name="Zivanovic I."/>
            <person name="Bolotin-Fukuhara M."/>
            <person name="Thierry A."/>
            <person name="Bouchier C."/>
            <person name="Caudron B."/>
            <person name="Scarpelli C."/>
            <person name="Gaillardin C."/>
            <person name="Weissenbach J."/>
            <person name="Wincker P."/>
            <person name="Souciet J.L."/>
        </authorList>
    </citation>
    <scope>NUCLEOTIDE SEQUENCE [LARGE SCALE GENOMIC DNA]</scope>
    <source>
        <strain evidence="12">ATCC 2001 / BCRC 20586 / JCM 3761 / NBRC 0622 / NRRL Y-65 / CBS 138</strain>
    </source>
</reference>
<dbReference type="GO" id="GO:0003677">
    <property type="term" value="F:DNA binding"/>
    <property type="evidence" value="ECO:0007669"/>
    <property type="project" value="InterPro"/>
</dbReference>
<name>Q6FPU4_CANGA</name>
<dbReference type="FunCoup" id="Q6FPU4">
    <property type="interactions" value="762"/>
</dbReference>
<dbReference type="NCBIfam" id="TIGR00448">
    <property type="entry name" value="rpoE"/>
    <property type="match status" value="1"/>
</dbReference>
<dbReference type="Pfam" id="PF08292">
    <property type="entry name" value="RNA_pol_Rbc25"/>
    <property type="match status" value="1"/>
</dbReference>
<evidence type="ECO:0000313" key="10">
    <source>
        <dbReference type="CGD" id="CAL0133410"/>
    </source>
</evidence>
<dbReference type="FunFam" id="2.40.50.140:FF:000221">
    <property type="entry name" value="DNA-directed RNA polymerase III subunit"/>
    <property type="match status" value="1"/>
</dbReference>
<dbReference type="OMA" id="LGPTLWW"/>
<evidence type="ECO:0000256" key="3">
    <source>
        <dbReference type="ARBA" id="ARBA00022478"/>
    </source>
</evidence>
<keyword evidence="5 6" id="KW-0539">Nucleus</keyword>
<dbReference type="SUPFAM" id="SSF50249">
    <property type="entry name" value="Nucleic acid-binding proteins"/>
    <property type="match status" value="1"/>
</dbReference>
<evidence type="ECO:0000313" key="11">
    <source>
        <dbReference type="EMBL" id="CAG60697.1"/>
    </source>
</evidence>
<dbReference type="PANTHER" id="PTHR12709">
    <property type="entry name" value="DNA-DIRECTED RNA POLYMERASE II, III"/>
    <property type="match status" value="1"/>
</dbReference>
<dbReference type="STRING" id="284593.Q6FPU4"/>
<dbReference type="GO" id="GO:0000785">
    <property type="term" value="C:chromatin"/>
    <property type="evidence" value="ECO:0007669"/>
    <property type="project" value="EnsemblFungi"/>
</dbReference>
<dbReference type="InterPro" id="IPR013238">
    <property type="entry name" value="RNA_pol_III_Rbc25"/>
</dbReference>
<feature type="compositionally biased region" description="Basic and acidic residues" evidence="7">
    <location>
        <begin position="167"/>
        <end position="194"/>
    </location>
</feature>
<dbReference type="Proteomes" id="UP000002428">
    <property type="component" value="Chromosome J"/>
</dbReference>
<dbReference type="AlphaFoldDB" id="Q6FPU4"/>
<dbReference type="GO" id="GO:0005666">
    <property type="term" value="C:RNA polymerase III complex"/>
    <property type="evidence" value="ECO:0007669"/>
    <property type="project" value="EnsemblFungi"/>
</dbReference>
<dbReference type="Pfam" id="PF03876">
    <property type="entry name" value="SHS2_Rpb7-N"/>
    <property type="match status" value="1"/>
</dbReference>
<dbReference type="GO" id="GO:0006384">
    <property type="term" value="P:transcription initiation at RNA polymerase III promoter"/>
    <property type="evidence" value="ECO:0007669"/>
    <property type="project" value="EnsemblFungi"/>
</dbReference>
<evidence type="ECO:0000256" key="4">
    <source>
        <dbReference type="ARBA" id="ARBA00023163"/>
    </source>
</evidence>
<evidence type="ECO:0000256" key="7">
    <source>
        <dbReference type="SAM" id="MobiDB-lite"/>
    </source>
</evidence>
<evidence type="ECO:0000256" key="6">
    <source>
        <dbReference type="RuleBase" id="RU369086"/>
    </source>
</evidence>
<comment type="function">
    <text evidence="6">DNA-dependent RNA polymerase which catalyzes the transcription of DNA into RNA using the four ribonucleoside triphosphates as substrates.</text>
</comment>
<dbReference type="EMBL" id="CR380956">
    <property type="protein sequence ID" value="CAG60697.1"/>
    <property type="molecule type" value="Genomic_DNA"/>
</dbReference>
<evidence type="ECO:0000259" key="8">
    <source>
        <dbReference type="Pfam" id="PF03876"/>
    </source>
</evidence>
<feature type="domain" description="RNA polymerase III subunit Rpc25" evidence="9">
    <location>
        <begin position="83"/>
        <end position="215"/>
    </location>
</feature>
<keyword evidence="4 6" id="KW-0804">Transcription</keyword>
<dbReference type="InterPro" id="IPR036898">
    <property type="entry name" value="RNA_pol_Rpb7-like_N_sf"/>
</dbReference>
<dbReference type="Gene3D" id="2.40.50.140">
    <property type="entry name" value="Nucleic acid-binding proteins"/>
    <property type="match status" value="1"/>
</dbReference>
<dbReference type="PANTHER" id="PTHR12709:SF1">
    <property type="entry name" value="DNA-DIRECTED RNA POLYMERASE III SUBUNIT RPC8"/>
    <property type="match status" value="1"/>
</dbReference>
<feature type="region of interest" description="Disordered" evidence="7">
    <location>
        <begin position="167"/>
        <end position="197"/>
    </location>
</feature>
<dbReference type="SUPFAM" id="SSF88798">
    <property type="entry name" value="N-terminal, heterodimerisation domain of RBP7 (RpoE)"/>
    <property type="match status" value="1"/>
</dbReference>
<keyword evidence="12" id="KW-1185">Reference proteome</keyword>
<keyword evidence="3 6" id="KW-0240">DNA-directed RNA polymerase</keyword>
<comment type="similarity">
    <text evidence="2">Belongs to the eukaryotic RPB7/RPC8 RNA polymerase subunit family.</text>
</comment>